<dbReference type="RefSeq" id="WP_342354671.1">
    <property type="nucleotide sequence ID" value="NZ_JACBZP010000001.1"/>
</dbReference>
<comment type="caution">
    <text evidence="1">The sequence shown here is derived from an EMBL/GenBank/DDBJ whole genome shotgun (WGS) entry which is preliminary data.</text>
</comment>
<dbReference type="InterPro" id="IPR043758">
    <property type="entry name" value="DUF5703"/>
</dbReference>
<sequence>MNVQLAPDDASYRHVAASLETERIRPNILCMARSSVRQYEYRIMTFGRETSRRESLQLLTEHAEYGHWELARTILGMGGRRTVWLRRKIIRMQPTL</sequence>
<evidence type="ECO:0000313" key="2">
    <source>
        <dbReference type="Proteomes" id="UP000539111"/>
    </source>
</evidence>
<keyword evidence="2" id="KW-1185">Reference proteome</keyword>
<protein>
    <submittedName>
        <fullName evidence="1">Uncharacterized protein</fullName>
    </submittedName>
</protein>
<dbReference type="Proteomes" id="UP000539111">
    <property type="component" value="Unassembled WGS sequence"/>
</dbReference>
<dbReference type="Pfam" id="PF18963">
    <property type="entry name" value="DUF5703"/>
    <property type="match status" value="1"/>
</dbReference>
<dbReference type="AlphaFoldDB" id="A0A7Z0D3Y2"/>
<dbReference type="EMBL" id="JACBZP010000001">
    <property type="protein sequence ID" value="NYI68432.1"/>
    <property type="molecule type" value="Genomic_DNA"/>
</dbReference>
<evidence type="ECO:0000313" key="1">
    <source>
        <dbReference type="EMBL" id="NYI68432.1"/>
    </source>
</evidence>
<accession>A0A7Z0D3Y2</accession>
<reference evidence="1 2" key="1">
    <citation type="submission" date="2020-07" db="EMBL/GenBank/DDBJ databases">
        <title>Sequencing the genomes of 1000 actinobacteria strains.</title>
        <authorList>
            <person name="Klenk H.-P."/>
        </authorList>
    </citation>
    <scope>NUCLEOTIDE SEQUENCE [LARGE SCALE GENOMIC DNA]</scope>
    <source>
        <strain evidence="1 2">DSM 26341</strain>
    </source>
</reference>
<gene>
    <name evidence="1" type="ORF">BJY26_002738</name>
</gene>
<name>A0A7Z0D3Y2_9MICO</name>
<proteinExistence type="predicted"/>
<organism evidence="1 2">
    <name type="scientific">Spelaeicoccus albus</name>
    <dbReference type="NCBI Taxonomy" id="1280376"/>
    <lineage>
        <taxon>Bacteria</taxon>
        <taxon>Bacillati</taxon>
        <taxon>Actinomycetota</taxon>
        <taxon>Actinomycetes</taxon>
        <taxon>Micrococcales</taxon>
        <taxon>Brevibacteriaceae</taxon>
        <taxon>Spelaeicoccus</taxon>
    </lineage>
</organism>